<dbReference type="SUPFAM" id="SSF89447">
    <property type="entry name" value="AbrB/MazE/MraZ-like"/>
    <property type="match status" value="1"/>
</dbReference>
<keyword evidence="4" id="KW-1185">Reference proteome</keyword>
<dbReference type="Gene3D" id="2.10.260.10">
    <property type="match status" value="1"/>
</dbReference>
<evidence type="ECO:0000256" key="1">
    <source>
        <dbReference type="SAM" id="MobiDB-lite"/>
    </source>
</evidence>
<reference evidence="3 4" key="1">
    <citation type="submission" date="2024-06" db="EMBL/GenBank/DDBJ databases">
        <title>Halorubrum miltondacostae sp. nov., a potential PHA producer isolated from an inland solar saltern in Rio Maior, Portugal.</title>
        <authorList>
            <person name="Albuquerque L."/>
            <person name="Viver T."/>
            <person name="Barroso C."/>
            <person name="Claudino R."/>
            <person name="Galvan M."/>
            <person name="Simoes G."/>
            <person name="Lobo Da Cunha A."/>
            <person name="Egas C."/>
        </authorList>
    </citation>
    <scope>NUCLEOTIDE SEQUENCE [LARGE SCALE GENOMIC DNA]</scope>
    <source>
        <strain evidence="3 4">RMP-11</strain>
    </source>
</reference>
<comment type="caution">
    <text evidence="3">The sequence shown here is derived from an EMBL/GenBank/DDBJ whole genome shotgun (WGS) entry which is preliminary data.</text>
</comment>
<organism evidence="3 4">
    <name type="scientific">Halorubrum miltondacostae</name>
    <dbReference type="NCBI Taxonomy" id="3076378"/>
    <lineage>
        <taxon>Archaea</taxon>
        <taxon>Methanobacteriati</taxon>
        <taxon>Methanobacteriota</taxon>
        <taxon>Stenosarchaea group</taxon>
        <taxon>Halobacteria</taxon>
        <taxon>Halobacteriales</taxon>
        <taxon>Haloferacaceae</taxon>
        <taxon>Halorubrum</taxon>
    </lineage>
</organism>
<gene>
    <name evidence="3" type="ORF">ABNG04_08400</name>
</gene>
<accession>A0ABD5M2Y8</accession>
<evidence type="ECO:0000259" key="2">
    <source>
        <dbReference type="PROSITE" id="PS51740"/>
    </source>
</evidence>
<protein>
    <submittedName>
        <fullName evidence="3">AbrB/MazE/SpoVT family DNA-binding domain-containing protein</fullName>
    </submittedName>
</protein>
<dbReference type="GO" id="GO:0003677">
    <property type="term" value="F:DNA binding"/>
    <property type="evidence" value="ECO:0007669"/>
    <property type="project" value="UniProtKB-KW"/>
</dbReference>
<dbReference type="PROSITE" id="PS51740">
    <property type="entry name" value="SPOVT_ABRB"/>
    <property type="match status" value="1"/>
</dbReference>
<dbReference type="InterPro" id="IPR007159">
    <property type="entry name" value="SpoVT-AbrB_dom"/>
</dbReference>
<proteinExistence type="predicted"/>
<feature type="region of interest" description="Disordered" evidence="1">
    <location>
        <begin position="57"/>
        <end position="94"/>
    </location>
</feature>
<dbReference type="Proteomes" id="UP001567572">
    <property type="component" value="Unassembled WGS sequence"/>
</dbReference>
<dbReference type="AlphaFoldDB" id="A0ABD5M2Y8"/>
<feature type="domain" description="SpoVT-AbrB" evidence="2">
    <location>
        <begin position="1"/>
        <end position="44"/>
    </location>
</feature>
<evidence type="ECO:0000313" key="4">
    <source>
        <dbReference type="Proteomes" id="UP001567572"/>
    </source>
</evidence>
<dbReference type="RefSeq" id="WP_371161698.1">
    <property type="nucleotide sequence ID" value="NZ_JBEDNY010000002.1"/>
</dbReference>
<feature type="compositionally biased region" description="Basic and acidic residues" evidence="1">
    <location>
        <begin position="71"/>
        <end position="84"/>
    </location>
</feature>
<dbReference type="Pfam" id="PF04014">
    <property type="entry name" value="MazE_antitoxin"/>
    <property type="match status" value="1"/>
</dbReference>
<keyword evidence="3" id="KW-0238">DNA-binding</keyword>
<name>A0ABD5M2Y8_9EURY</name>
<feature type="compositionally biased region" description="Polar residues" evidence="1">
    <location>
        <begin position="85"/>
        <end position="94"/>
    </location>
</feature>
<evidence type="ECO:0000313" key="3">
    <source>
        <dbReference type="EMBL" id="MEZ3163885.1"/>
    </source>
</evidence>
<dbReference type="SMART" id="SM00966">
    <property type="entry name" value="SpoVT_AbrB"/>
    <property type="match status" value="1"/>
</dbReference>
<dbReference type="EMBL" id="JBEDNY010000002">
    <property type="protein sequence ID" value="MEZ3163885.1"/>
    <property type="molecule type" value="Genomic_DNA"/>
</dbReference>
<feature type="compositionally biased region" description="Polar residues" evidence="1">
    <location>
        <begin position="57"/>
        <end position="66"/>
    </location>
</feature>
<sequence length="94" mass="10531">MTKVDANGRVALPEGVRERLGLTPGTEVHIHEEDGRAIIEPELDPELIIERMEQLIAETSSEQRQTMPFEKGNDPLAEQHRETTRSGAIESNNN</sequence>
<dbReference type="InterPro" id="IPR037914">
    <property type="entry name" value="SpoVT-AbrB_sf"/>
</dbReference>
<dbReference type="NCBIfam" id="TIGR01439">
    <property type="entry name" value="lp_hng_hel_AbrB"/>
    <property type="match status" value="1"/>
</dbReference>